<proteinExistence type="inferred from homology"/>
<dbReference type="PANTHER" id="PTHR21198">
    <property type="entry name" value="GLUTAMATE RACEMASE"/>
    <property type="match status" value="1"/>
</dbReference>
<evidence type="ECO:0000256" key="2">
    <source>
        <dbReference type="ARBA" id="ARBA00023235"/>
    </source>
</evidence>
<dbReference type="Proteomes" id="UP000267464">
    <property type="component" value="Unassembled WGS sequence"/>
</dbReference>
<dbReference type="InterPro" id="IPR004380">
    <property type="entry name" value="Asp_race"/>
</dbReference>
<sequence>MKTIGLIGGMSWESTALYYQTINREVGRRLGGLHSAPFHIISLDFEDIATRQRAQDWPGMSRILAEAARRLQDGGADCVLIGTNTMHKVAPEVRSAITVPLLHIAEVTARAILARGFHKVGLLGTRFTMEQPFYVEHLAEHGIECVVPDEAGRREVHRIIFEELCKGVFRDSSRRALQEICSELASRGAQGMVLGCTELPLILASHDIEHPIFDTTTLHAMAAVDFALEGQTFASMQH</sequence>
<protein>
    <submittedName>
        <fullName evidence="3">Aspartate/glutamate racemase family protein</fullName>
    </submittedName>
</protein>
<comment type="similarity">
    <text evidence="1">Belongs to the aspartate/glutamate racemases family.</text>
</comment>
<comment type="caution">
    <text evidence="3">The sequence shown here is derived from an EMBL/GenBank/DDBJ whole genome shotgun (WGS) entry which is preliminary data.</text>
</comment>
<dbReference type="RefSeq" id="WP_124540885.1">
    <property type="nucleotide sequence ID" value="NZ_QUSW01000003.1"/>
</dbReference>
<dbReference type="AlphaFoldDB" id="A0A3N7HQ63"/>
<dbReference type="PROSITE" id="PS00924">
    <property type="entry name" value="ASP_GLU_RACEMASE_2"/>
    <property type="match status" value="1"/>
</dbReference>
<dbReference type="NCBIfam" id="TIGR00035">
    <property type="entry name" value="asp_race"/>
    <property type="match status" value="1"/>
</dbReference>
<dbReference type="InterPro" id="IPR033134">
    <property type="entry name" value="Asp/Glu_racemase_AS_2"/>
</dbReference>
<reference evidence="3 4" key="1">
    <citation type="submission" date="2018-08" db="EMBL/GenBank/DDBJ databases">
        <authorList>
            <person name="Khan S.A."/>
            <person name="Jeon C.O."/>
            <person name="Chun B.H."/>
            <person name="Jeong S.E."/>
        </authorList>
    </citation>
    <scope>NUCLEOTIDE SEQUENCE [LARGE SCALE GENOMIC DNA]</scope>
    <source>
        <strain evidence="3 4">S-16</strain>
    </source>
</reference>
<name>A0A3N7HQ63_9BURK</name>
<dbReference type="SUPFAM" id="SSF53681">
    <property type="entry name" value="Aspartate/glutamate racemase"/>
    <property type="match status" value="2"/>
</dbReference>
<accession>A0A3N7HQ63</accession>
<dbReference type="Gene3D" id="3.40.50.1860">
    <property type="match status" value="2"/>
</dbReference>
<gene>
    <name evidence="3" type="ORF">DZC73_13750</name>
</gene>
<dbReference type="InterPro" id="IPR015942">
    <property type="entry name" value="Asp/Glu/hydantoin_racemase"/>
</dbReference>
<keyword evidence="2" id="KW-0413">Isomerase</keyword>
<dbReference type="PANTHER" id="PTHR21198:SF7">
    <property type="entry name" value="ASPARTATE-GLUTAMATE RACEMASE FAMILY"/>
    <property type="match status" value="1"/>
</dbReference>
<dbReference type="GO" id="GO:0047661">
    <property type="term" value="F:amino-acid racemase activity"/>
    <property type="evidence" value="ECO:0007669"/>
    <property type="project" value="InterPro"/>
</dbReference>
<dbReference type="InterPro" id="IPR001920">
    <property type="entry name" value="Asp/Glu_race"/>
</dbReference>
<reference evidence="3 4" key="2">
    <citation type="submission" date="2018-12" db="EMBL/GenBank/DDBJ databases">
        <title>Rhizobacter gummiphilus sp. nov., a rubber-degrading bacterium isolated from the soil of a botanical garden in Japan.</title>
        <authorList>
            <person name="Shunsuke S.S."/>
        </authorList>
    </citation>
    <scope>NUCLEOTIDE SEQUENCE [LARGE SCALE GENOMIC DNA]</scope>
    <source>
        <strain evidence="3 4">S-16</strain>
    </source>
</reference>
<evidence type="ECO:0000256" key="1">
    <source>
        <dbReference type="ARBA" id="ARBA00007847"/>
    </source>
</evidence>
<dbReference type="EMBL" id="QUSW01000003">
    <property type="protein sequence ID" value="RQP24357.1"/>
    <property type="molecule type" value="Genomic_DNA"/>
</dbReference>
<dbReference type="OrthoDB" id="9803739at2"/>
<dbReference type="Pfam" id="PF01177">
    <property type="entry name" value="Asp_Glu_race"/>
    <property type="match status" value="1"/>
</dbReference>
<organism evidence="3 4">
    <name type="scientific">Piscinibacter terrae</name>
    <dbReference type="NCBI Taxonomy" id="2496871"/>
    <lineage>
        <taxon>Bacteria</taxon>
        <taxon>Pseudomonadati</taxon>
        <taxon>Pseudomonadota</taxon>
        <taxon>Betaproteobacteria</taxon>
        <taxon>Burkholderiales</taxon>
        <taxon>Sphaerotilaceae</taxon>
        <taxon>Piscinibacter</taxon>
    </lineage>
</organism>
<evidence type="ECO:0000313" key="4">
    <source>
        <dbReference type="Proteomes" id="UP000267464"/>
    </source>
</evidence>
<keyword evidence="4" id="KW-1185">Reference proteome</keyword>
<evidence type="ECO:0000313" key="3">
    <source>
        <dbReference type="EMBL" id="RQP24357.1"/>
    </source>
</evidence>